<proteinExistence type="predicted"/>
<feature type="domain" description="Nudix hydrolase" evidence="7">
    <location>
        <begin position="30"/>
        <end position="162"/>
    </location>
</feature>
<keyword evidence="5" id="KW-0460">Magnesium</keyword>
<evidence type="ECO:0000256" key="1">
    <source>
        <dbReference type="ARBA" id="ARBA00001936"/>
    </source>
</evidence>
<name>A0A432ZLI1_9GAMM</name>
<accession>A0A432ZLI1</accession>
<comment type="caution">
    <text evidence="8">The sequence shown here is derived from an EMBL/GenBank/DDBJ whole genome shotgun (WGS) entry which is preliminary data.</text>
</comment>
<evidence type="ECO:0000256" key="3">
    <source>
        <dbReference type="ARBA" id="ARBA00022723"/>
    </source>
</evidence>
<dbReference type="GO" id="GO:0010945">
    <property type="term" value="F:coenzyme A diphosphatase activity"/>
    <property type="evidence" value="ECO:0007669"/>
    <property type="project" value="InterPro"/>
</dbReference>
<dbReference type="EMBL" id="PIQH01000009">
    <property type="protein sequence ID" value="RUO78885.1"/>
    <property type="molecule type" value="Genomic_DNA"/>
</dbReference>
<dbReference type="Gene3D" id="3.90.79.10">
    <property type="entry name" value="Nucleoside Triphosphate Pyrophosphohydrolase"/>
    <property type="match status" value="1"/>
</dbReference>
<gene>
    <name evidence="8" type="ORF">CWI84_10035</name>
</gene>
<evidence type="ECO:0000256" key="2">
    <source>
        <dbReference type="ARBA" id="ARBA00001946"/>
    </source>
</evidence>
<dbReference type="InterPro" id="IPR000086">
    <property type="entry name" value="NUDIX_hydrolase_dom"/>
</dbReference>
<dbReference type="PANTHER" id="PTHR12992:SF11">
    <property type="entry name" value="MITOCHONDRIAL COENZYME A DIPHOSPHATASE NUDT8"/>
    <property type="match status" value="1"/>
</dbReference>
<dbReference type="PROSITE" id="PS51462">
    <property type="entry name" value="NUDIX"/>
    <property type="match status" value="1"/>
</dbReference>
<dbReference type="AlphaFoldDB" id="A0A432ZLI1"/>
<dbReference type="SUPFAM" id="SSF55811">
    <property type="entry name" value="Nudix"/>
    <property type="match status" value="1"/>
</dbReference>
<evidence type="ECO:0000313" key="8">
    <source>
        <dbReference type="EMBL" id="RUO78885.1"/>
    </source>
</evidence>
<keyword evidence="3" id="KW-0479">Metal-binding</keyword>
<keyword evidence="9" id="KW-1185">Reference proteome</keyword>
<evidence type="ECO:0000256" key="5">
    <source>
        <dbReference type="ARBA" id="ARBA00022842"/>
    </source>
</evidence>
<dbReference type="CDD" id="cd03426">
    <property type="entry name" value="NUDIX_CoAse_Nudt7"/>
    <property type="match status" value="1"/>
</dbReference>
<evidence type="ECO:0000259" key="7">
    <source>
        <dbReference type="PROSITE" id="PS51462"/>
    </source>
</evidence>
<dbReference type="Proteomes" id="UP000287996">
    <property type="component" value="Unassembled WGS sequence"/>
</dbReference>
<evidence type="ECO:0000313" key="9">
    <source>
        <dbReference type="Proteomes" id="UP000287996"/>
    </source>
</evidence>
<evidence type="ECO:0000256" key="6">
    <source>
        <dbReference type="ARBA" id="ARBA00023211"/>
    </source>
</evidence>
<sequence>MDKATFLRRFLLHKAPAVQRPVDTKLAQRLRPAAVLIPIVERRDGLYLVLTKRSRHLRNHAGQISFPGGRYDSTDKNLLNTALRETEEEIGLPREQIEVIGQLQDYPVLSHFRIRPFVAFINPQQPFVAEPSEVAEIFEVSLQEVLRQHNHYAYRLQKFIYDRVYFIPYQQRNIWGATAGIIRELADHISPEHQRRNNWLN</sequence>
<keyword evidence="6" id="KW-0464">Manganese</keyword>
<comment type="cofactor">
    <cofactor evidence="2">
        <name>Mg(2+)</name>
        <dbReference type="ChEBI" id="CHEBI:18420"/>
    </cofactor>
</comment>
<organism evidence="8 9">
    <name type="scientific">Idiomarina tyrosinivorans</name>
    <dbReference type="NCBI Taxonomy" id="1445662"/>
    <lineage>
        <taxon>Bacteria</taxon>
        <taxon>Pseudomonadati</taxon>
        <taxon>Pseudomonadota</taxon>
        <taxon>Gammaproteobacteria</taxon>
        <taxon>Alteromonadales</taxon>
        <taxon>Idiomarinaceae</taxon>
        <taxon>Idiomarina</taxon>
    </lineage>
</organism>
<keyword evidence="4" id="KW-0378">Hydrolase</keyword>
<comment type="cofactor">
    <cofactor evidence="1">
        <name>Mn(2+)</name>
        <dbReference type="ChEBI" id="CHEBI:29035"/>
    </cofactor>
</comment>
<protein>
    <submittedName>
        <fullName evidence="8">CoA pyrophosphatase</fullName>
    </submittedName>
</protein>
<dbReference type="Pfam" id="PF00293">
    <property type="entry name" value="NUDIX"/>
    <property type="match status" value="1"/>
</dbReference>
<dbReference type="PANTHER" id="PTHR12992">
    <property type="entry name" value="NUDIX HYDROLASE"/>
    <property type="match status" value="1"/>
</dbReference>
<dbReference type="GO" id="GO:0046872">
    <property type="term" value="F:metal ion binding"/>
    <property type="evidence" value="ECO:0007669"/>
    <property type="project" value="UniProtKB-KW"/>
</dbReference>
<evidence type="ECO:0000256" key="4">
    <source>
        <dbReference type="ARBA" id="ARBA00022801"/>
    </source>
</evidence>
<reference evidence="8 9" key="1">
    <citation type="journal article" date="2011" name="Front. Microbiol.">
        <title>Genomic signatures of strain selection and enhancement in Bacillus atrophaeus var. globigii, a historical biowarfare simulant.</title>
        <authorList>
            <person name="Gibbons H.S."/>
            <person name="Broomall S.M."/>
            <person name="McNew L.A."/>
            <person name="Daligault H."/>
            <person name="Chapman C."/>
            <person name="Bruce D."/>
            <person name="Karavis M."/>
            <person name="Krepps M."/>
            <person name="McGregor P.A."/>
            <person name="Hong C."/>
            <person name="Park K.H."/>
            <person name="Akmal A."/>
            <person name="Feldman A."/>
            <person name="Lin J.S."/>
            <person name="Chang W.E."/>
            <person name="Higgs B.W."/>
            <person name="Demirev P."/>
            <person name="Lindquist J."/>
            <person name="Liem A."/>
            <person name="Fochler E."/>
            <person name="Read T.D."/>
            <person name="Tapia R."/>
            <person name="Johnson S."/>
            <person name="Bishop-Lilly K.A."/>
            <person name="Detter C."/>
            <person name="Han C."/>
            <person name="Sozhamannan S."/>
            <person name="Rosenzweig C.N."/>
            <person name="Skowronski E.W."/>
        </authorList>
    </citation>
    <scope>NUCLEOTIDE SEQUENCE [LARGE SCALE GENOMIC DNA]</scope>
    <source>
        <strain evidence="8 9">CC-PW-9</strain>
    </source>
</reference>
<dbReference type="NCBIfam" id="NF007980">
    <property type="entry name" value="PRK10707.1"/>
    <property type="match status" value="1"/>
</dbReference>
<dbReference type="InterPro" id="IPR015797">
    <property type="entry name" value="NUDIX_hydrolase-like_dom_sf"/>
</dbReference>
<dbReference type="RefSeq" id="WP_126842455.1">
    <property type="nucleotide sequence ID" value="NZ_PIQH01000009.1"/>
</dbReference>
<dbReference type="OrthoDB" id="9802805at2"/>
<dbReference type="InterPro" id="IPR045121">
    <property type="entry name" value="CoAse"/>
</dbReference>